<dbReference type="Gene3D" id="3.20.20.70">
    <property type="entry name" value="Aldolase class I"/>
    <property type="match status" value="1"/>
</dbReference>
<gene>
    <name evidence="9" type="ORF">KC675_04435</name>
</gene>
<evidence type="ECO:0000313" key="9">
    <source>
        <dbReference type="EMBL" id="MCA9380399.1"/>
    </source>
</evidence>
<dbReference type="SUPFAM" id="SSF51412">
    <property type="entry name" value="Inosine monophosphate dehydrogenase (IMPDH)"/>
    <property type="match status" value="1"/>
</dbReference>
<organism evidence="9 10">
    <name type="scientific">Candidatus Dojkabacteria bacterium</name>
    <dbReference type="NCBI Taxonomy" id="2099670"/>
    <lineage>
        <taxon>Bacteria</taxon>
        <taxon>Candidatus Dojkabacteria</taxon>
    </lineage>
</organism>
<dbReference type="PROSITE" id="PS00487">
    <property type="entry name" value="IMP_DH_GMP_RED"/>
    <property type="match status" value="1"/>
</dbReference>
<reference evidence="9" key="1">
    <citation type="submission" date="2020-04" db="EMBL/GenBank/DDBJ databases">
        <authorList>
            <person name="Zhang T."/>
        </authorList>
    </citation>
    <scope>NUCLEOTIDE SEQUENCE</scope>
    <source>
        <strain evidence="9">HKST-UBA15</strain>
    </source>
</reference>
<comment type="caution">
    <text evidence="9">The sequence shown here is derived from an EMBL/GenBank/DDBJ whole genome shotgun (WGS) entry which is preliminary data.</text>
</comment>
<dbReference type="SMART" id="SM01240">
    <property type="entry name" value="IMPDH"/>
    <property type="match status" value="1"/>
</dbReference>
<feature type="domain" description="IMP dehydrogenase/GMP reductase" evidence="8">
    <location>
        <begin position="28"/>
        <end position="347"/>
    </location>
</feature>
<evidence type="ECO:0000256" key="1">
    <source>
        <dbReference type="ARBA" id="ARBA00012678"/>
    </source>
</evidence>
<comment type="function">
    <text evidence="6">Catalyzes the irreversible NADPH-dependent deamination of GMP to IMP. It functions in the conversion of nucleobase, nucleoside and nucleotide derivatives of G to A nucleotides, and in maintaining the intracellular balance of A and G nucleotides.</text>
</comment>
<evidence type="ECO:0000256" key="7">
    <source>
        <dbReference type="ARBA" id="ARBA00048616"/>
    </source>
</evidence>
<name>A0A955I997_9BACT</name>
<dbReference type="EC" id="1.7.1.7" evidence="1"/>
<dbReference type="Pfam" id="PF00478">
    <property type="entry name" value="IMPDH"/>
    <property type="match status" value="1"/>
</dbReference>
<protein>
    <recommendedName>
        <fullName evidence="2">GMP reductase</fullName>
        <ecNumber evidence="1">1.7.1.7</ecNumber>
    </recommendedName>
    <alternativeName>
        <fullName evidence="5">Guanosine 5'-monophosphate oxidoreductase</fullName>
    </alternativeName>
</protein>
<dbReference type="InterPro" id="IPR013785">
    <property type="entry name" value="Aldolase_TIM"/>
</dbReference>
<accession>A0A955I997</accession>
<dbReference type="Proteomes" id="UP000745577">
    <property type="component" value="Unassembled WGS sequence"/>
</dbReference>
<evidence type="ECO:0000256" key="4">
    <source>
        <dbReference type="ARBA" id="ARBA00023002"/>
    </source>
</evidence>
<sequence length="360" mass="38691">MSHKFYIGGGKTADWPNLPTQTFAPVMGLNYRNVLLLQQVSDVSSRNQVDTSVKFGPFELKVPIMTAAMDSVSGELMIRTLHELGALGTLPRAHTETEFKENLATCKSLSEDNISCVYSVGLANATEEANKYVSNGAKVVLIDVAQGGMKKIVEQAIKIKKKFPKVHVIAGSICTYDVTKMYIDAGIDMIKLGVGNGSACDTRQQASTGTPQLSAILDATLADDVTIIADAGIKYPGDVALALAAGADIVMSGSIFAGTTETPGRVINGVKTYRGQASAEYMKDHGIKKAHRSIEGISMNVPYKGDVKYVIENFAAGLRSAFSYSGATNLKEFQDRAIFQYIGENTFTRESLPQVPVNLQ</sequence>
<keyword evidence="4" id="KW-0560">Oxidoreductase</keyword>
<evidence type="ECO:0000256" key="5">
    <source>
        <dbReference type="ARBA" id="ARBA00030699"/>
    </source>
</evidence>
<dbReference type="InterPro" id="IPR050139">
    <property type="entry name" value="GMP_reductase"/>
</dbReference>
<evidence type="ECO:0000256" key="6">
    <source>
        <dbReference type="ARBA" id="ARBA00037691"/>
    </source>
</evidence>
<proteinExistence type="predicted"/>
<dbReference type="PANTHER" id="PTHR43170">
    <property type="entry name" value="GMP REDUCTASE"/>
    <property type="match status" value="1"/>
</dbReference>
<dbReference type="EMBL" id="JAGQLL010000056">
    <property type="protein sequence ID" value="MCA9380399.1"/>
    <property type="molecule type" value="Genomic_DNA"/>
</dbReference>
<dbReference type="CDD" id="cd00381">
    <property type="entry name" value="IMPDH"/>
    <property type="match status" value="1"/>
</dbReference>
<dbReference type="AlphaFoldDB" id="A0A955I997"/>
<keyword evidence="3" id="KW-0521">NADP</keyword>
<evidence type="ECO:0000313" key="10">
    <source>
        <dbReference type="Proteomes" id="UP000745577"/>
    </source>
</evidence>
<evidence type="ECO:0000259" key="8">
    <source>
        <dbReference type="Pfam" id="PF00478"/>
    </source>
</evidence>
<evidence type="ECO:0000256" key="3">
    <source>
        <dbReference type="ARBA" id="ARBA00022857"/>
    </source>
</evidence>
<dbReference type="InterPro" id="IPR001093">
    <property type="entry name" value="IMP_DH_GMPRt"/>
</dbReference>
<dbReference type="InterPro" id="IPR015875">
    <property type="entry name" value="IMP_DH/GMP_Rdtase_CS"/>
</dbReference>
<evidence type="ECO:0000256" key="2">
    <source>
        <dbReference type="ARBA" id="ARBA00015800"/>
    </source>
</evidence>
<reference evidence="9" key="2">
    <citation type="journal article" date="2021" name="Microbiome">
        <title>Successional dynamics and alternative stable states in a saline activated sludge microbial community over 9 years.</title>
        <authorList>
            <person name="Wang Y."/>
            <person name="Ye J."/>
            <person name="Ju F."/>
            <person name="Liu L."/>
            <person name="Boyd J.A."/>
            <person name="Deng Y."/>
            <person name="Parks D.H."/>
            <person name="Jiang X."/>
            <person name="Yin X."/>
            <person name="Woodcroft B.J."/>
            <person name="Tyson G.W."/>
            <person name="Hugenholtz P."/>
            <person name="Polz M.F."/>
            <person name="Zhang T."/>
        </authorList>
    </citation>
    <scope>NUCLEOTIDE SEQUENCE</scope>
    <source>
        <strain evidence="9">HKST-UBA15</strain>
    </source>
</reference>
<comment type="catalytic activity">
    <reaction evidence="7">
        <text>IMP + NH4(+) + NADP(+) = GMP + NADPH + 2 H(+)</text>
        <dbReference type="Rhea" id="RHEA:17185"/>
        <dbReference type="ChEBI" id="CHEBI:15378"/>
        <dbReference type="ChEBI" id="CHEBI:28938"/>
        <dbReference type="ChEBI" id="CHEBI:57783"/>
        <dbReference type="ChEBI" id="CHEBI:58053"/>
        <dbReference type="ChEBI" id="CHEBI:58115"/>
        <dbReference type="ChEBI" id="CHEBI:58349"/>
        <dbReference type="EC" id="1.7.1.7"/>
    </reaction>
</comment>
<dbReference type="PANTHER" id="PTHR43170:SF5">
    <property type="entry name" value="GMP REDUCTASE"/>
    <property type="match status" value="1"/>
</dbReference>
<dbReference type="GO" id="GO:0003920">
    <property type="term" value="F:GMP reductase activity"/>
    <property type="evidence" value="ECO:0007669"/>
    <property type="project" value="UniProtKB-EC"/>
</dbReference>